<sequence length="51" mass="5515">MYSHHLGRTPDPDGVTTGARVDMSNGDAALRSGFTASDEYYGRALLRYPAP</sequence>
<accession>A0ABS2L456</accession>
<proteinExistence type="predicted"/>
<feature type="region of interest" description="Disordered" evidence="1">
    <location>
        <begin position="1"/>
        <end position="20"/>
    </location>
</feature>
<comment type="caution">
    <text evidence="2">The sequence shown here is derived from an EMBL/GenBank/DDBJ whole genome shotgun (WGS) entry which is preliminary data.</text>
</comment>
<evidence type="ECO:0000313" key="2">
    <source>
        <dbReference type="EMBL" id="MBM7471882.1"/>
    </source>
</evidence>
<gene>
    <name evidence="2" type="ORF">JOE66_001516</name>
</gene>
<evidence type="ECO:0000256" key="1">
    <source>
        <dbReference type="SAM" id="MobiDB-lite"/>
    </source>
</evidence>
<organism evidence="2 3">
    <name type="scientific">Subtercola frigoramans</name>
    <dbReference type="NCBI Taxonomy" id="120298"/>
    <lineage>
        <taxon>Bacteria</taxon>
        <taxon>Bacillati</taxon>
        <taxon>Actinomycetota</taxon>
        <taxon>Actinomycetes</taxon>
        <taxon>Micrococcales</taxon>
        <taxon>Microbacteriaceae</taxon>
        <taxon>Subtercola</taxon>
    </lineage>
</organism>
<reference evidence="2 3" key="1">
    <citation type="submission" date="2021-01" db="EMBL/GenBank/DDBJ databases">
        <title>Sequencing the genomes of 1000 actinobacteria strains.</title>
        <authorList>
            <person name="Klenk H.-P."/>
        </authorList>
    </citation>
    <scope>NUCLEOTIDE SEQUENCE [LARGE SCALE GENOMIC DNA]</scope>
    <source>
        <strain evidence="2 3">DSM 13057</strain>
    </source>
</reference>
<dbReference type="EMBL" id="JAFBBU010000001">
    <property type="protein sequence ID" value="MBM7471882.1"/>
    <property type="molecule type" value="Genomic_DNA"/>
</dbReference>
<name>A0ABS2L456_9MICO</name>
<dbReference type="Proteomes" id="UP000776164">
    <property type="component" value="Unassembled WGS sequence"/>
</dbReference>
<protein>
    <submittedName>
        <fullName evidence="2">Uncharacterized protein</fullName>
    </submittedName>
</protein>
<evidence type="ECO:0000313" key="3">
    <source>
        <dbReference type="Proteomes" id="UP000776164"/>
    </source>
</evidence>
<keyword evidence="3" id="KW-1185">Reference proteome</keyword>